<dbReference type="Proteomes" id="UP000053872">
    <property type="component" value="Unassembled WGS sequence"/>
</dbReference>
<evidence type="ECO:0000259" key="15">
    <source>
        <dbReference type="PROSITE" id="PS50067"/>
    </source>
</evidence>
<dbReference type="GO" id="GO:0005634">
    <property type="term" value="C:nucleus"/>
    <property type="evidence" value="ECO:0007669"/>
    <property type="project" value="UniProtKB-SubCell"/>
</dbReference>
<dbReference type="Pfam" id="PF00225">
    <property type="entry name" value="Kinesin"/>
    <property type="match status" value="1"/>
</dbReference>
<dbReference type="GO" id="GO:0008017">
    <property type="term" value="F:microtubule binding"/>
    <property type="evidence" value="ECO:0007669"/>
    <property type="project" value="InterPro"/>
</dbReference>
<dbReference type="PROSITE" id="PS50067">
    <property type="entry name" value="KINESIN_MOTOR_2"/>
    <property type="match status" value="1"/>
</dbReference>
<keyword evidence="4 12" id="KW-0493">Microtubule</keyword>
<evidence type="ECO:0000256" key="4">
    <source>
        <dbReference type="ARBA" id="ARBA00022701"/>
    </source>
</evidence>
<evidence type="ECO:0000313" key="17">
    <source>
        <dbReference type="Proteomes" id="UP000053872"/>
    </source>
</evidence>
<dbReference type="GO" id="GO:0005874">
    <property type="term" value="C:microtubule"/>
    <property type="evidence" value="ECO:0007669"/>
    <property type="project" value="UniProtKB-KW"/>
</dbReference>
<evidence type="ECO:0000313" key="16">
    <source>
        <dbReference type="EMBL" id="PKK16947.1"/>
    </source>
</evidence>
<dbReference type="InterPro" id="IPR019821">
    <property type="entry name" value="Kinesin_motor_CS"/>
</dbReference>
<dbReference type="CDD" id="cd01370">
    <property type="entry name" value="KISc_KIP3_like"/>
    <property type="match status" value="1"/>
</dbReference>
<accession>A0A2I0LHN9</accession>
<dbReference type="InterPro" id="IPR001752">
    <property type="entry name" value="Kinesin_motor_dom"/>
</dbReference>
<reference evidence="16 17" key="1">
    <citation type="journal article" date="2013" name="Science">
        <title>Genomic diversity and evolution of the head crest in the rock pigeon.</title>
        <authorList>
            <person name="Shapiro M.D."/>
            <person name="Kronenberg Z."/>
            <person name="Li C."/>
            <person name="Domyan E.T."/>
            <person name="Pan H."/>
            <person name="Campbell M."/>
            <person name="Tan H."/>
            <person name="Huff C.D."/>
            <person name="Hu H."/>
            <person name="Vickrey A.I."/>
            <person name="Nielsen S.C."/>
            <person name="Stringham S.A."/>
            <person name="Hu H."/>
            <person name="Willerslev E."/>
            <person name="Gilbert M.T."/>
            <person name="Yandell M."/>
            <person name="Zhang G."/>
            <person name="Wang J."/>
        </authorList>
    </citation>
    <scope>NUCLEOTIDE SEQUENCE [LARGE SCALE GENOMIC DNA]</scope>
    <source>
        <tissue evidence="16">Blood</tissue>
    </source>
</reference>
<dbReference type="SMART" id="SM00129">
    <property type="entry name" value="KISc"/>
    <property type="match status" value="1"/>
</dbReference>
<comment type="caution">
    <text evidence="16">The sequence shown here is derived from an EMBL/GenBank/DDBJ whole genome shotgun (WGS) entry which is preliminary data.</text>
</comment>
<gene>
    <name evidence="16" type="primary">KIF18B</name>
    <name evidence="16" type="ORF">A306_00014921</name>
</gene>
<keyword evidence="5 11" id="KW-0547">Nucleotide-binding</keyword>
<evidence type="ECO:0000256" key="11">
    <source>
        <dbReference type="PROSITE-ProRule" id="PRU00283"/>
    </source>
</evidence>
<dbReference type="InterPro" id="IPR027640">
    <property type="entry name" value="Kinesin-like_fam"/>
</dbReference>
<dbReference type="GO" id="GO:0007018">
    <property type="term" value="P:microtubule-based movement"/>
    <property type="evidence" value="ECO:0007669"/>
    <property type="project" value="InterPro"/>
</dbReference>
<dbReference type="GO" id="GO:0005524">
    <property type="term" value="F:ATP binding"/>
    <property type="evidence" value="ECO:0007669"/>
    <property type="project" value="UniProtKB-UniRule"/>
</dbReference>
<evidence type="ECO:0000256" key="2">
    <source>
        <dbReference type="ARBA" id="ARBA00004245"/>
    </source>
</evidence>
<evidence type="ECO:0000256" key="8">
    <source>
        <dbReference type="ARBA" id="ARBA00023175"/>
    </source>
</evidence>
<dbReference type="Gene3D" id="2.160.20.80">
    <property type="entry name" value="E3 ubiquitin-protein ligase SopA"/>
    <property type="match status" value="1"/>
</dbReference>
<feature type="compositionally biased region" description="Polar residues" evidence="14">
    <location>
        <begin position="585"/>
        <end position="596"/>
    </location>
</feature>
<dbReference type="Gene3D" id="3.40.850.10">
    <property type="entry name" value="Kinesin motor domain"/>
    <property type="match status" value="1"/>
</dbReference>
<keyword evidence="17" id="KW-1185">Reference proteome</keyword>
<evidence type="ECO:0000256" key="12">
    <source>
        <dbReference type="RuleBase" id="RU000394"/>
    </source>
</evidence>
<dbReference type="PRINTS" id="PR00380">
    <property type="entry name" value="KINESINHEAVY"/>
</dbReference>
<evidence type="ECO:0000256" key="10">
    <source>
        <dbReference type="ARBA" id="ARBA00023242"/>
    </source>
</evidence>
<feature type="region of interest" description="Disordered" evidence="14">
    <location>
        <begin position="553"/>
        <end position="606"/>
    </location>
</feature>
<dbReference type="AlphaFoldDB" id="A0A2I0LHN9"/>
<dbReference type="SUPFAM" id="SSF52540">
    <property type="entry name" value="P-loop containing nucleoside triphosphate hydrolases"/>
    <property type="match status" value="1"/>
</dbReference>
<dbReference type="EMBL" id="AKCR02000573">
    <property type="protein sequence ID" value="PKK16947.1"/>
    <property type="molecule type" value="Genomic_DNA"/>
</dbReference>
<protein>
    <recommendedName>
        <fullName evidence="12">Kinesin-like protein</fullName>
    </recommendedName>
</protein>
<dbReference type="InterPro" id="IPR027417">
    <property type="entry name" value="P-loop_NTPase"/>
</dbReference>
<dbReference type="STRING" id="8932.A0A2I0LHN9"/>
<comment type="similarity">
    <text evidence="11 12">Belongs to the TRAFAC class myosin-kinesin ATPase superfamily. Kinesin family.</text>
</comment>
<proteinExistence type="inferred from homology"/>
<evidence type="ECO:0000256" key="6">
    <source>
        <dbReference type="ARBA" id="ARBA00022840"/>
    </source>
</evidence>
<organism evidence="16 17">
    <name type="scientific">Columba livia</name>
    <name type="common">Rock dove</name>
    <dbReference type="NCBI Taxonomy" id="8932"/>
    <lineage>
        <taxon>Eukaryota</taxon>
        <taxon>Metazoa</taxon>
        <taxon>Chordata</taxon>
        <taxon>Craniata</taxon>
        <taxon>Vertebrata</taxon>
        <taxon>Euteleostomi</taxon>
        <taxon>Archelosauria</taxon>
        <taxon>Archosauria</taxon>
        <taxon>Dinosauria</taxon>
        <taxon>Saurischia</taxon>
        <taxon>Theropoda</taxon>
        <taxon>Coelurosauria</taxon>
        <taxon>Aves</taxon>
        <taxon>Neognathae</taxon>
        <taxon>Neoaves</taxon>
        <taxon>Columbimorphae</taxon>
        <taxon>Columbiformes</taxon>
        <taxon>Columbidae</taxon>
        <taxon>Columba</taxon>
    </lineage>
</organism>
<feature type="compositionally biased region" description="Low complexity" evidence="14">
    <location>
        <begin position="933"/>
        <end position="952"/>
    </location>
</feature>
<feature type="domain" description="Kinesin motor" evidence="15">
    <location>
        <begin position="11"/>
        <end position="351"/>
    </location>
</feature>
<keyword evidence="10" id="KW-0539">Nucleus</keyword>
<evidence type="ECO:0000256" key="7">
    <source>
        <dbReference type="ARBA" id="ARBA00023054"/>
    </source>
</evidence>
<keyword evidence="8 11" id="KW-0505">Motor protein</keyword>
<dbReference type="GO" id="GO:0005819">
    <property type="term" value="C:spindle"/>
    <property type="evidence" value="ECO:0007669"/>
    <property type="project" value="UniProtKB-ARBA"/>
</dbReference>
<dbReference type="GO" id="GO:0000278">
    <property type="term" value="P:mitotic cell cycle"/>
    <property type="evidence" value="ECO:0007669"/>
    <property type="project" value="UniProtKB-ARBA"/>
</dbReference>
<dbReference type="InterPro" id="IPR036961">
    <property type="entry name" value="Kinesin_motor_dom_sf"/>
</dbReference>
<dbReference type="FunCoup" id="A0A2I0LHN9">
    <property type="interactions" value="109"/>
</dbReference>
<keyword evidence="6 11" id="KW-0067">ATP-binding</keyword>
<name>A0A2I0LHN9_COLLI</name>
<keyword evidence="7 13" id="KW-0175">Coiled coil</keyword>
<feature type="binding site" evidence="11">
    <location>
        <begin position="110"/>
        <end position="117"/>
    </location>
    <ligand>
        <name>ATP</name>
        <dbReference type="ChEBI" id="CHEBI:30616"/>
    </ligand>
</feature>
<dbReference type="PANTHER" id="PTHR47968">
    <property type="entry name" value="CENTROMERE PROTEIN E"/>
    <property type="match status" value="1"/>
</dbReference>
<keyword evidence="9" id="KW-0206">Cytoskeleton</keyword>
<feature type="coiled-coil region" evidence="13">
    <location>
        <begin position="366"/>
        <end position="400"/>
    </location>
</feature>
<evidence type="ECO:0000256" key="1">
    <source>
        <dbReference type="ARBA" id="ARBA00004123"/>
    </source>
</evidence>
<evidence type="ECO:0000256" key="14">
    <source>
        <dbReference type="SAM" id="MobiDB-lite"/>
    </source>
</evidence>
<evidence type="ECO:0000256" key="3">
    <source>
        <dbReference type="ARBA" id="ARBA00022490"/>
    </source>
</evidence>
<sequence>MALGSPPEEGTVSVVVRVRPPAPCERERAAHPVLHVVDDNLIVFNPDVPSGPPGSVMTTRVPKHPGKDIKFVFDRVFGEGATQDEVFQHTTRGLLDAVLSGYNCSVFAYGATGAGKTYTMVGSESSPGIMYLTMVGLYEKIEARKEKSCEVLVSYQEVYNEQIYDLLEPKGPLNIREDPDKGVIVQGLSFHQPSSAKHLLEMLAKGNRNRTQHPTDANATSSRSHAVFQICVKQQDRIGGLTRDLQVSKMSLIDLAGSERASVTNAKGERLREGANINRSLLALINVINALADTKSKKTHIPYRDSKLTRLLKDSIGGNCRTVMIAAVSHSALAYEDTYNTLKYASRAKEIKLSLKSNVLSVDCHISKYAVVCEQLQAEVADLRAKLRAYEDAAQEAKNSTLVAPLGVSPVGLHSLEESVPKPHSALGGDIQLQLEPEEVPEEMLHSRARATHQLEKKEPSCFLQGLSGSRTEKLIAAILSVARKQYSLLRDANLLTPDMVSEFEELERLVRQGTVHKPGSEAVGSAEAPVAVPNAPATSVALQCLQQLSPLASPVPTAPSPIRKRRNTGRNSAAMHSAKRNSAEMHSSVLSSTEMHSAKRNSAEMHSAVTSAEMHDSVLSSAKMHSAGMHSAERSNAEMHSTVSSAGMRSAMRSAEMHGAMHSAEMHSAMNSTEMRGAMNDAVMHNAEMHSATLSSAEMSSAEMCSAEMHSPALNSTFQVETPRSLKRRVKRQRSSGSAAETLGVMLSPGSPCLAAAAQVPLVSPLPLYCTPKICPLTVPKSRVPLAVSAAQNCCTAPAAPAHKLNVTFDVGEYSGSPGAADPAAFSGPEISIWENVQSLLNKQDGPFVPRTCIPACSVKASSIPKPSSVPKAPAQKRRRVESTAPPSLGALQSHITNLPSARRRCAQPSRIPAHPLATLPRKGKTRSTKDPVASARAPRTRTPQPRKLLC</sequence>
<feature type="region of interest" description="Disordered" evidence="14">
    <location>
        <begin position="863"/>
        <end position="952"/>
    </location>
</feature>
<dbReference type="InParanoid" id="A0A2I0LHN9"/>
<keyword evidence="3" id="KW-0963">Cytoplasm</keyword>
<evidence type="ECO:0000256" key="9">
    <source>
        <dbReference type="ARBA" id="ARBA00023212"/>
    </source>
</evidence>
<dbReference type="GO" id="GO:0003777">
    <property type="term" value="F:microtubule motor activity"/>
    <property type="evidence" value="ECO:0007669"/>
    <property type="project" value="InterPro"/>
</dbReference>
<dbReference type="PANTHER" id="PTHR47968:SF71">
    <property type="entry name" value="KINESIN-LIKE PROTEIN"/>
    <property type="match status" value="1"/>
</dbReference>
<dbReference type="FunFam" id="3.40.850.10:FF:000027">
    <property type="entry name" value="Kinesin-like protein"/>
    <property type="match status" value="1"/>
</dbReference>
<evidence type="ECO:0000256" key="5">
    <source>
        <dbReference type="ARBA" id="ARBA00022741"/>
    </source>
</evidence>
<dbReference type="PROSITE" id="PS00411">
    <property type="entry name" value="KINESIN_MOTOR_1"/>
    <property type="match status" value="1"/>
</dbReference>
<comment type="subcellular location">
    <subcellularLocation>
        <location evidence="2">Cytoplasm</location>
        <location evidence="2">Cytoskeleton</location>
    </subcellularLocation>
    <subcellularLocation>
        <location evidence="1">Nucleus</location>
    </subcellularLocation>
</comment>
<evidence type="ECO:0000256" key="13">
    <source>
        <dbReference type="SAM" id="Coils"/>
    </source>
</evidence>